<dbReference type="PANTHER" id="PTHR33371:SF17">
    <property type="entry name" value="MCE-FAMILY PROTEIN MCE1B"/>
    <property type="match status" value="1"/>
</dbReference>
<evidence type="ECO:0000256" key="1">
    <source>
        <dbReference type="SAM" id="Phobius"/>
    </source>
</evidence>
<dbReference type="Proteomes" id="UP000198403">
    <property type="component" value="Unassembled WGS sequence"/>
</dbReference>
<evidence type="ECO:0000313" key="5">
    <source>
        <dbReference type="Proteomes" id="UP000198403"/>
    </source>
</evidence>
<evidence type="ECO:0000259" key="3">
    <source>
        <dbReference type="Pfam" id="PF11887"/>
    </source>
</evidence>
<dbReference type="Pfam" id="PF11887">
    <property type="entry name" value="Mce4_CUP1"/>
    <property type="match status" value="1"/>
</dbReference>
<dbReference type="NCBIfam" id="TIGR00996">
    <property type="entry name" value="Mtu_fam_mce"/>
    <property type="match status" value="1"/>
</dbReference>
<feature type="domain" description="Mce/MlaD" evidence="2">
    <location>
        <begin position="42"/>
        <end position="120"/>
    </location>
</feature>
<feature type="domain" description="Mammalian cell entry C-terminal" evidence="3">
    <location>
        <begin position="125"/>
        <end position="307"/>
    </location>
</feature>
<dbReference type="EMBL" id="FZNO01000009">
    <property type="protein sequence ID" value="SNR49347.1"/>
    <property type="molecule type" value="Genomic_DNA"/>
</dbReference>
<keyword evidence="1" id="KW-0812">Transmembrane</keyword>
<sequence length="352" mass="36830">MKGQLRGLAGPLVKLVVFALVTVMAAYVLLTTITNAGYGEQLTYRAQFTDVAGLVEGDEVRIAGVRVGQVVGIGLGEGTDRPVAEVELEVSADVPLPAAVEATIRYRNLVGQRYIALTEGEGSSGKTLAEGAVIPLAQTTNALDLTVLFGGFQPLLQALSPADMNRVSFEIIQVFQGEGGTMESLLAHVGSLTNSLADRDQVIGSVIDNLTTVMGTLAARDQQLSDLVVSLQQFVTGLAGDREAIFDSLQTIDQLAVSSSGFLEEARAPLAADIQALGDLSGNLADTGDLVERFLQTAPVKLDLTTRTAINGSWFNFFMCRAGGTVTLPGTGPDGTPVTKTFDYDSGAEGCG</sequence>
<keyword evidence="1" id="KW-0472">Membrane</keyword>
<proteinExistence type="predicted"/>
<feature type="transmembrane region" description="Helical" evidence="1">
    <location>
        <begin position="12"/>
        <end position="30"/>
    </location>
</feature>
<dbReference type="InterPro" id="IPR005693">
    <property type="entry name" value="Mce"/>
</dbReference>
<reference evidence="4 5" key="1">
    <citation type="submission" date="2017-06" db="EMBL/GenBank/DDBJ databases">
        <authorList>
            <person name="Kim H.J."/>
            <person name="Triplett B.A."/>
        </authorList>
    </citation>
    <scope>NUCLEOTIDE SEQUENCE [LARGE SCALE GENOMIC DNA]</scope>
    <source>
        <strain evidence="4 5">DSM 44272</strain>
    </source>
</reference>
<dbReference type="AlphaFoldDB" id="A0A238WS29"/>
<dbReference type="InterPro" id="IPR003399">
    <property type="entry name" value="Mce/MlaD"/>
</dbReference>
<protein>
    <submittedName>
        <fullName evidence="4">Phospholipid/cholesterol/gamma-HCH transport system substrate-binding protein</fullName>
    </submittedName>
</protein>
<dbReference type="PANTHER" id="PTHR33371">
    <property type="entry name" value="INTERMEMBRANE PHOSPHOLIPID TRANSPORT SYSTEM BINDING PROTEIN MLAD-RELATED"/>
    <property type="match status" value="1"/>
</dbReference>
<evidence type="ECO:0000313" key="4">
    <source>
        <dbReference type="EMBL" id="SNR49347.1"/>
    </source>
</evidence>
<gene>
    <name evidence="4" type="ORF">SAMN06272737_109127</name>
</gene>
<dbReference type="GO" id="GO:0005576">
    <property type="term" value="C:extracellular region"/>
    <property type="evidence" value="ECO:0007669"/>
    <property type="project" value="TreeGrafter"/>
</dbReference>
<name>A0A238WS29_9ACTN</name>
<evidence type="ECO:0000259" key="2">
    <source>
        <dbReference type="Pfam" id="PF02470"/>
    </source>
</evidence>
<dbReference type="Pfam" id="PF02470">
    <property type="entry name" value="MlaD"/>
    <property type="match status" value="1"/>
</dbReference>
<keyword evidence="1" id="KW-1133">Transmembrane helix</keyword>
<organism evidence="4 5">
    <name type="scientific">Blastococcus mobilis</name>
    <dbReference type="NCBI Taxonomy" id="1938746"/>
    <lineage>
        <taxon>Bacteria</taxon>
        <taxon>Bacillati</taxon>
        <taxon>Actinomycetota</taxon>
        <taxon>Actinomycetes</taxon>
        <taxon>Geodermatophilales</taxon>
        <taxon>Geodermatophilaceae</taxon>
        <taxon>Blastococcus</taxon>
    </lineage>
</organism>
<dbReference type="InterPro" id="IPR024516">
    <property type="entry name" value="Mce_C"/>
</dbReference>
<accession>A0A238WS29</accession>
<dbReference type="RefSeq" id="WP_217899249.1">
    <property type="nucleotide sequence ID" value="NZ_FZNO01000009.1"/>
</dbReference>
<dbReference type="GO" id="GO:0051701">
    <property type="term" value="P:biological process involved in interaction with host"/>
    <property type="evidence" value="ECO:0007669"/>
    <property type="project" value="TreeGrafter"/>
</dbReference>
<keyword evidence="5" id="KW-1185">Reference proteome</keyword>
<dbReference type="InterPro" id="IPR052336">
    <property type="entry name" value="MlaD_Phospholipid_Transporter"/>
</dbReference>